<dbReference type="PANTHER" id="PTHR43359:SF1">
    <property type="entry name" value="FORMATE HYDROGENLYASE SUBUNIT 4-RELATED"/>
    <property type="match status" value="1"/>
</dbReference>
<evidence type="ECO:0000256" key="4">
    <source>
        <dbReference type="ARBA" id="ARBA00023136"/>
    </source>
</evidence>
<organism evidence="6">
    <name type="scientific">Candidatus Fermentithermobacillus carboniphilus</name>
    <dbReference type="NCBI Taxonomy" id="3085328"/>
    <lineage>
        <taxon>Bacteria</taxon>
        <taxon>Bacillati</taxon>
        <taxon>Bacillota</taxon>
        <taxon>Candidatus Fermentithermobacillia</taxon>
        <taxon>Candidatus Fermentithermobacillales</taxon>
        <taxon>Candidatus Fermentithermobacillaceae</taxon>
        <taxon>Candidatus Fermentithermobacillus</taxon>
    </lineage>
</organism>
<keyword evidence="4 5" id="KW-0472">Membrane</keyword>
<keyword evidence="2 5" id="KW-0812">Transmembrane</keyword>
<dbReference type="KEGG" id="fcz:IMF26_06210"/>
<protein>
    <submittedName>
        <fullName evidence="6">NADH-quinone oxidoreductase subunit H</fullName>
    </submittedName>
</protein>
<feature type="transmembrane region" description="Helical" evidence="5">
    <location>
        <begin position="100"/>
        <end position="121"/>
    </location>
</feature>
<evidence type="ECO:0000256" key="3">
    <source>
        <dbReference type="ARBA" id="ARBA00022989"/>
    </source>
</evidence>
<reference evidence="6" key="1">
    <citation type="submission" date="2020-10" db="EMBL/GenBank/DDBJ databases">
        <authorList>
            <person name="Kadnikov V."/>
            <person name="Beletsky A.V."/>
            <person name="Mardanov A.V."/>
            <person name="Karnachuk O.V."/>
            <person name="Ravin N.V."/>
        </authorList>
    </citation>
    <scope>NUCLEOTIDE SEQUENCE</scope>
    <source>
        <strain evidence="6">Bu02</strain>
    </source>
</reference>
<dbReference type="EMBL" id="CP062796">
    <property type="protein sequence ID" value="QUL97713.1"/>
    <property type="molecule type" value="Genomic_DNA"/>
</dbReference>
<evidence type="ECO:0000256" key="1">
    <source>
        <dbReference type="ARBA" id="ARBA00004141"/>
    </source>
</evidence>
<feature type="transmembrane region" description="Helical" evidence="5">
    <location>
        <begin position="141"/>
        <end position="160"/>
    </location>
</feature>
<dbReference type="InterPro" id="IPR001694">
    <property type="entry name" value="NADH_UbQ_OxRdtase_su1/FPO"/>
</dbReference>
<sequence length="305" mass="33797">MADLFKLLVFPGFLFVVNFGLFLEWVDRKIYARMQHRVGPPWYQPWLDTIKLFTKEDVIPEKANPFMFTFLPVLDLAAAVTAFLYLPFGGFSSVNPFPGDLVVVVFFLTLSTLLLFLIGWYSGSPFGRVGSLRAVTQFLAYEVPLVLSLLTPALLAGSWSISTIKIVMAQNLSRFLPVTLLALAVSLLSLQGKLLRVPFDAPEAETEIVAGPLTEYTGRRLAFIRLAERAELVVGAGLISNLFLPFDKVLGMLGFFVSCVVVVFGLSVLRASFARLRIEDTTLISWKYLIPFSALGMALAIMVRG</sequence>
<feature type="transmembrane region" description="Helical" evidence="5">
    <location>
        <begin position="66"/>
        <end position="88"/>
    </location>
</feature>
<evidence type="ECO:0000313" key="6">
    <source>
        <dbReference type="EMBL" id="QUL97713.1"/>
    </source>
</evidence>
<name>A0AAT9LC06_9FIRM</name>
<dbReference type="AlphaFoldDB" id="A0AAT9LC06"/>
<feature type="transmembrane region" description="Helical" evidence="5">
    <location>
        <begin position="249"/>
        <end position="273"/>
    </location>
</feature>
<feature type="transmembrane region" description="Helical" evidence="5">
    <location>
        <begin position="7"/>
        <end position="26"/>
    </location>
</feature>
<comment type="subcellular location">
    <subcellularLocation>
        <location evidence="1">Membrane</location>
        <topology evidence="1">Multi-pass membrane protein</topology>
    </subcellularLocation>
</comment>
<feature type="transmembrane region" description="Helical" evidence="5">
    <location>
        <begin position="285"/>
        <end position="303"/>
    </location>
</feature>
<dbReference type="Pfam" id="PF00146">
    <property type="entry name" value="NADHdh"/>
    <property type="match status" value="1"/>
</dbReference>
<evidence type="ECO:0000256" key="5">
    <source>
        <dbReference type="SAM" id="Phobius"/>
    </source>
</evidence>
<keyword evidence="3 5" id="KW-1133">Transmembrane helix</keyword>
<reference evidence="6" key="2">
    <citation type="journal article" date="2023" name="Biology">
        <title>Prokaryotic Life Associated with Coal-Fire Gas Vents Revealed by Metagenomics.</title>
        <authorList>
            <person name="Kadnikov V.V."/>
            <person name="Mardanov A.V."/>
            <person name="Beletsky A.V."/>
            <person name="Karnachuk O.V."/>
            <person name="Ravin N.V."/>
        </authorList>
    </citation>
    <scope>NUCLEOTIDE SEQUENCE</scope>
    <source>
        <strain evidence="6">Bu02</strain>
    </source>
</reference>
<proteinExistence type="predicted"/>
<feature type="transmembrane region" description="Helical" evidence="5">
    <location>
        <begin position="172"/>
        <end position="190"/>
    </location>
</feature>
<dbReference type="PANTHER" id="PTHR43359">
    <property type="entry name" value="FORMATE HYDROGENLYASE SUBUNIT 4"/>
    <property type="match status" value="1"/>
</dbReference>
<dbReference type="InterPro" id="IPR052561">
    <property type="entry name" value="ComplexI_Subunit1"/>
</dbReference>
<evidence type="ECO:0000256" key="2">
    <source>
        <dbReference type="ARBA" id="ARBA00022692"/>
    </source>
</evidence>
<accession>A0AAT9LC06</accession>
<gene>
    <name evidence="6" type="ORF">IMF26_06210</name>
</gene>
<dbReference type="GO" id="GO:0005886">
    <property type="term" value="C:plasma membrane"/>
    <property type="evidence" value="ECO:0007669"/>
    <property type="project" value="TreeGrafter"/>
</dbReference>